<dbReference type="AlphaFoldDB" id="A0A0J8AWY1"/>
<sequence length="103" mass="11237">MNTDELLVRYLYIPLAALAGAVSSLGARRWRTMTKAKMAMTVLMGATFAIFVTPWAAHEFVGVDEGDARATVALTYLFAIGAHVLLPWLIQKLERLIGAGDTQ</sequence>
<accession>A0A0J8AWY1</accession>
<feature type="transmembrane region" description="Helical" evidence="1">
    <location>
        <begin position="70"/>
        <end position="90"/>
    </location>
</feature>
<organism evidence="2 3">
    <name type="scientific">Sphingobium cupriresistens LL01</name>
    <dbReference type="NCBI Taxonomy" id="1420583"/>
    <lineage>
        <taxon>Bacteria</taxon>
        <taxon>Pseudomonadati</taxon>
        <taxon>Pseudomonadota</taxon>
        <taxon>Alphaproteobacteria</taxon>
        <taxon>Sphingomonadales</taxon>
        <taxon>Sphingomonadaceae</taxon>
        <taxon>Sphingobium</taxon>
    </lineage>
</organism>
<protein>
    <submittedName>
        <fullName evidence="2">Uncharacterized protein</fullName>
    </submittedName>
</protein>
<dbReference type="RefSeq" id="WP_066600134.1">
    <property type="nucleotide sequence ID" value="NZ_KQ130434.1"/>
</dbReference>
<keyword evidence="1" id="KW-0812">Transmembrane</keyword>
<dbReference type="EMBL" id="JACT01000001">
    <property type="protein sequence ID" value="KMS58685.1"/>
    <property type="molecule type" value="Genomic_DNA"/>
</dbReference>
<keyword evidence="1" id="KW-1133">Transmembrane helix</keyword>
<evidence type="ECO:0000256" key="1">
    <source>
        <dbReference type="SAM" id="Phobius"/>
    </source>
</evidence>
<keyword evidence="1" id="KW-0472">Membrane</keyword>
<dbReference type="Proteomes" id="UP000052232">
    <property type="component" value="Unassembled WGS sequence"/>
</dbReference>
<feature type="transmembrane region" description="Helical" evidence="1">
    <location>
        <begin position="39"/>
        <end position="58"/>
    </location>
</feature>
<dbReference type="STRING" id="1420583.V473_02545"/>
<proteinExistence type="predicted"/>
<dbReference type="PATRIC" id="fig|1420583.3.peg.510"/>
<evidence type="ECO:0000313" key="2">
    <source>
        <dbReference type="EMBL" id="KMS58685.1"/>
    </source>
</evidence>
<evidence type="ECO:0000313" key="3">
    <source>
        <dbReference type="Proteomes" id="UP000052232"/>
    </source>
</evidence>
<comment type="caution">
    <text evidence="2">The sequence shown here is derived from an EMBL/GenBank/DDBJ whole genome shotgun (WGS) entry which is preliminary data.</text>
</comment>
<keyword evidence="3" id="KW-1185">Reference proteome</keyword>
<name>A0A0J8AWY1_9SPHN</name>
<feature type="transmembrane region" description="Helical" evidence="1">
    <location>
        <begin position="6"/>
        <end position="27"/>
    </location>
</feature>
<gene>
    <name evidence="2" type="ORF">V473_02545</name>
</gene>
<reference evidence="2 3" key="1">
    <citation type="journal article" date="2015" name="G3 (Bethesda)">
        <title>Insights into Ongoing Evolution of the Hexachlorocyclohexane Catabolic Pathway from Comparative Genomics of Ten Sphingomonadaceae Strains.</title>
        <authorList>
            <person name="Pearce S.L."/>
            <person name="Oakeshott J.G."/>
            <person name="Pandey G."/>
        </authorList>
    </citation>
    <scope>NUCLEOTIDE SEQUENCE [LARGE SCALE GENOMIC DNA]</scope>
    <source>
        <strain evidence="2 3">LL01</strain>
    </source>
</reference>